<dbReference type="KEGG" id="cgn:OK18_03865"/>
<dbReference type="PATRIC" id="fig|1324352.5.peg.834"/>
<evidence type="ECO:0000313" key="1">
    <source>
        <dbReference type="EMBL" id="AKK71887.1"/>
    </source>
</evidence>
<dbReference type="AlphaFoldDB" id="A0A0G3M4C4"/>
<organism evidence="1 2">
    <name type="scientific">Chryseobacterium gallinarum</name>
    <dbReference type="NCBI Taxonomy" id="1324352"/>
    <lineage>
        <taxon>Bacteria</taxon>
        <taxon>Pseudomonadati</taxon>
        <taxon>Bacteroidota</taxon>
        <taxon>Flavobacteriia</taxon>
        <taxon>Flavobacteriales</taxon>
        <taxon>Weeksellaceae</taxon>
        <taxon>Chryseobacterium group</taxon>
        <taxon>Chryseobacterium</taxon>
    </lineage>
</organism>
<evidence type="ECO:0000313" key="2">
    <source>
        <dbReference type="Proteomes" id="UP000035213"/>
    </source>
</evidence>
<gene>
    <name evidence="1" type="ORF">OK18_03865</name>
</gene>
<dbReference type="EMBL" id="CP009928">
    <property type="protein sequence ID" value="AKK71887.1"/>
    <property type="molecule type" value="Genomic_DNA"/>
</dbReference>
<dbReference type="STRING" id="1324352.OK18_03865"/>
<accession>A0A0G3M4C4</accession>
<dbReference type="Proteomes" id="UP000035213">
    <property type="component" value="Chromosome"/>
</dbReference>
<reference evidence="1 2" key="1">
    <citation type="submission" date="2014-11" db="EMBL/GenBank/DDBJ databases">
        <authorList>
            <person name="Park G.-S."/>
            <person name="Hong S.-J."/>
            <person name="Jung B.K."/>
            <person name="Khan A.R."/>
            <person name="Kwak Y."/>
            <person name="Shin J.-H."/>
        </authorList>
    </citation>
    <scope>NUCLEOTIDE SEQUENCE [LARGE SCALE GENOMIC DNA]</scope>
    <source>
        <strain evidence="1 2">DSM 27622</strain>
    </source>
</reference>
<proteinExistence type="predicted"/>
<protein>
    <submittedName>
        <fullName evidence="1">Uncharacterized protein</fullName>
    </submittedName>
</protein>
<sequence length="67" mass="7894">MAAKHEPFIALETKTSILRLFRRIKKMSEMKNNRIGNGIRVKRNSTSSHYRINQKNQIKNQIKNQAI</sequence>
<name>A0A0G3M4C4_CHRGL</name>